<evidence type="ECO:0000313" key="1">
    <source>
        <dbReference type="EMBL" id="KAB2931205.1"/>
    </source>
</evidence>
<protein>
    <submittedName>
        <fullName evidence="1">Uncharacterized protein</fullName>
    </submittedName>
</protein>
<dbReference type="EMBL" id="WBUI01000015">
    <property type="protein sequence ID" value="KAB2931205.1"/>
    <property type="molecule type" value="Genomic_DNA"/>
</dbReference>
<name>A0A833GZY3_9LEPT</name>
<organism evidence="1 2">
    <name type="scientific">Leptonema illini</name>
    <dbReference type="NCBI Taxonomy" id="183"/>
    <lineage>
        <taxon>Bacteria</taxon>
        <taxon>Pseudomonadati</taxon>
        <taxon>Spirochaetota</taxon>
        <taxon>Spirochaetia</taxon>
        <taxon>Leptospirales</taxon>
        <taxon>Leptospiraceae</taxon>
        <taxon>Leptonema</taxon>
    </lineage>
</organism>
<sequence length="100" mass="11018">MAASKQGSRLILTVFLLIADCFSPRESCEYNYQKTPMETSCWLMLSLSSTCPERVAAGKLTLEDCAESETLALLACGQFAAISEKCSKEPDFPKIPLYKP</sequence>
<proteinExistence type="predicted"/>
<accession>A0A833GZY3</accession>
<comment type="caution">
    <text evidence="1">The sequence shown here is derived from an EMBL/GenBank/DDBJ whole genome shotgun (WGS) entry which is preliminary data.</text>
</comment>
<dbReference type="Proteomes" id="UP000460298">
    <property type="component" value="Unassembled WGS sequence"/>
</dbReference>
<reference evidence="1 2" key="1">
    <citation type="submission" date="2019-10" db="EMBL/GenBank/DDBJ databases">
        <title>Extracellular Electron Transfer in a Candidatus Methanoperedens spp. Enrichment Culture.</title>
        <authorList>
            <person name="Berger S."/>
            <person name="Rangel Shaw D."/>
            <person name="Berben T."/>
            <person name="In 'T Zandt M."/>
            <person name="Frank J."/>
            <person name="Reimann J."/>
            <person name="Jetten M.S.M."/>
            <person name="Welte C.U."/>
        </authorList>
    </citation>
    <scope>NUCLEOTIDE SEQUENCE [LARGE SCALE GENOMIC DNA]</scope>
    <source>
        <strain evidence="1">SB12</strain>
    </source>
</reference>
<dbReference type="AlphaFoldDB" id="A0A833GZY3"/>
<evidence type="ECO:0000313" key="2">
    <source>
        <dbReference type="Proteomes" id="UP000460298"/>
    </source>
</evidence>
<gene>
    <name evidence="1" type="ORF">F9K24_14740</name>
</gene>